<name>A0A1E3KRB7_LACPN</name>
<reference evidence="3 4" key="1">
    <citation type="submission" date="2016-08" db="EMBL/GenBank/DDBJ databases">
        <title>Genome sequencing of Lactobacillus plantarum JSA22, isolated from fermented soybean paste.</title>
        <authorList>
            <person name="Choi H.S."/>
        </authorList>
    </citation>
    <scope>NUCLEOTIDE SEQUENCE [LARGE SCALE GENOMIC DNA]</scope>
    <source>
        <strain evidence="3 4">JSA22</strain>
    </source>
</reference>
<keyword evidence="1" id="KW-0472">Membrane</keyword>
<sequence length="390" mass="45083">MKFLIMNQHTLNFGDDIAGVSLINQILKLFPSRSTAIQIVYNTPGSLNYPDQRVSDRNDVLLKDMGRVQILLFMFFSFLGIQVVYKSSLKAFKKMVQDANVILVSPGGANLGMYKDWRYLIKLYMVVIFGGRPVFHNNTIEYSNNWLFNIFEKVILKNSRIYVRELSSYNHLQEKGFFPVRGVDTAFSFVNDNTDPLVSGNYIVFIPTNLDSWHPNFREEPLSDEIKKTILKELSELSKQKSLPIVILQHMHGSAVEESLYDECKRKLVEFGAKTVNIPQIENCYQYDNVIRNSQFVVSMRYHGIVMAIKNKIPFCSLEYENKMAEVCRYAQLTDLNIKLKNIDKKFNLMDYYTLGTKEISDKGPLISKIKDMATRPLKQFKYGLTSEID</sequence>
<dbReference type="PATRIC" id="fig|1590.142.peg.1138"/>
<dbReference type="PANTHER" id="PTHR36836:SF1">
    <property type="entry name" value="COLANIC ACID BIOSYNTHESIS PROTEIN WCAK"/>
    <property type="match status" value="1"/>
</dbReference>
<organism evidence="3 4">
    <name type="scientific">Lactiplantibacillus plantarum</name>
    <name type="common">Lactobacillus plantarum</name>
    <dbReference type="NCBI Taxonomy" id="1590"/>
    <lineage>
        <taxon>Bacteria</taxon>
        <taxon>Bacillati</taxon>
        <taxon>Bacillota</taxon>
        <taxon>Bacilli</taxon>
        <taxon>Lactobacillales</taxon>
        <taxon>Lactobacillaceae</taxon>
        <taxon>Lactiplantibacillus</taxon>
    </lineage>
</organism>
<comment type="caution">
    <text evidence="3">The sequence shown here is derived from an EMBL/GenBank/DDBJ whole genome shotgun (WGS) entry which is preliminary data.</text>
</comment>
<keyword evidence="1" id="KW-0812">Transmembrane</keyword>
<gene>
    <name evidence="3" type="ORF">LPJSA22_01134</name>
</gene>
<dbReference type="Pfam" id="PF04230">
    <property type="entry name" value="PS_pyruv_trans"/>
    <property type="match status" value="1"/>
</dbReference>
<accession>A0A1E3KRB7</accession>
<proteinExistence type="predicted"/>
<evidence type="ECO:0000313" key="4">
    <source>
        <dbReference type="Proteomes" id="UP000094892"/>
    </source>
</evidence>
<evidence type="ECO:0000313" key="3">
    <source>
        <dbReference type="EMBL" id="ODO61177.1"/>
    </source>
</evidence>
<dbReference type="EMBL" id="MCOL01000001">
    <property type="protein sequence ID" value="ODO61177.1"/>
    <property type="molecule type" value="Genomic_DNA"/>
</dbReference>
<dbReference type="AlphaFoldDB" id="A0A1E3KRB7"/>
<feature type="transmembrane region" description="Helical" evidence="1">
    <location>
        <begin position="68"/>
        <end position="85"/>
    </location>
</feature>
<dbReference type="Proteomes" id="UP000094892">
    <property type="component" value="Unassembled WGS sequence"/>
</dbReference>
<dbReference type="PANTHER" id="PTHR36836">
    <property type="entry name" value="COLANIC ACID BIOSYNTHESIS PROTEIN WCAK"/>
    <property type="match status" value="1"/>
</dbReference>
<evidence type="ECO:0000259" key="2">
    <source>
        <dbReference type="Pfam" id="PF04230"/>
    </source>
</evidence>
<protein>
    <recommendedName>
        <fullName evidence="2">Polysaccharide pyruvyl transferase domain-containing protein</fullName>
    </recommendedName>
</protein>
<dbReference type="RefSeq" id="WP_033608517.1">
    <property type="nucleotide sequence ID" value="NZ_AP028153.1"/>
</dbReference>
<evidence type="ECO:0000256" key="1">
    <source>
        <dbReference type="SAM" id="Phobius"/>
    </source>
</evidence>
<feature type="domain" description="Polysaccharide pyruvyl transferase" evidence="2">
    <location>
        <begin position="12"/>
        <end position="322"/>
    </location>
</feature>
<dbReference type="InterPro" id="IPR007345">
    <property type="entry name" value="Polysacch_pyruvyl_Trfase"/>
</dbReference>
<keyword evidence="1" id="KW-1133">Transmembrane helix</keyword>